<protein>
    <submittedName>
        <fullName evidence="2">Uncharacterized protein</fullName>
    </submittedName>
</protein>
<feature type="compositionally biased region" description="Polar residues" evidence="1">
    <location>
        <begin position="191"/>
        <end position="203"/>
    </location>
</feature>
<evidence type="ECO:0000313" key="4">
    <source>
        <dbReference type="Proteomes" id="UP000039324"/>
    </source>
</evidence>
<dbReference type="EMBL" id="OVEO01000019">
    <property type="protein sequence ID" value="SPR01839.1"/>
    <property type="molecule type" value="Genomic_DNA"/>
</dbReference>
<feature type="region of interest" description="Disordered" evidence="1">
    <location>
        <begin position="126"/>
        <end position="159"/>
    </location>
</feature>
<feature type="compositionally biased region" description="Basic residues" evidence="1">
    <location>
        <begin position="240"/>
        <end position="250"/>
    </location>
</feature>
<reference evidence="3 5" key="2">
    <citation type="submission" date="2018-03" db="EMBL/GenBank/DDBJ databases">
        <authorList>
            <person name="Fogelqvist J."/>
        </authorList>
    </citation>
    <scope>NUCLEOTIDE SEQUENCE [LARGE SCALE GENOMIC DNA]</scope>
</reference>
<dbReference type="Proteomes" id="UP000039324">
    <property type="component" value="Unassembled WGS sequence"/>
</dbReference>
<proteinExistence type="predicted"/>
<evidence type="ECO:0000313" key="3">
    <source>
        <dbReference type="EMBL" id="SPR01839.1"/>
    </source>
</evidence>
<name>A0A0G4INY0_PLABS</name>
<sequence>MTTVDELREIRDLLADEPTSAAAPRLADRSVPTSKAVLSALKALHDRIGELEQERAAQEQAVQEAARQVCLAQDELDRQRQDFDQRIRVVEEERDDARASVLVAEHKIDALIAELKLVKSLSRSSAQQQQHLQQQQQQQSTPSSPPAPTPAPIVIPTGGHETDLQATIRSLLKVNERLTAERDEAVANAARVTSSSSQTNGRPSTGGADRRPRKKGTATKRVTNEPTLVTKPTISSAMKTNRKGSIKKAPGRGSARAVPNAGRIGQKLAWIEDRLNRIERQSRRQPPPDCR</sequence>
<accession>A0A0G4INY0</accession>
<feature type="compositionally biased region" description="Pro residues" evidence="1">
    <location>
        <begin position="143"/>
        <end position="153"/>
    </location>
</feature>
<evidence type="ECO:0000256" key="1">
    <source>
        <dbReference type="SAM" id="MobiDB-lite"/>
    </source>
</evidence>
<dbReference type="Proteomes" id="UP000290189">
    <property type="component" value="Unassembled WGS sequence"/>
</dbReference>
<reference evidence="2 4" key="1">
    <citation type="submission" date="2015-02" db="EMBL/GenBank/DDBJ databases">
        <authorList>
            <person name="Chooi Y.-H."/>
        </authorList>
    </citation>
    <scope>NUCLEOTIDE SEQUENCE [LARGE SCALE GENOMIC DNA]</scope>
    <source>
        <strain evidence="2">E3</strain>
    </source>
</reference>
<dbReference type="EMBL" id="CDSF01000077">
    <property type="protein sequence ID" value="CEO96882.1"/>
    <property type="molecule type" value="Genomic_DNA"/>
</dbReference>
<keyword evidence="4" id="KW-1185">Reference proteome</keyword>
<keyword evidence="3" id="KW-0496">Mitochondrion</keyword>
<gene>
    <name evidence="2" type="ORF">PBRA_005486</name>
    <name evidence="3" type="ORF">PLBR_LOCUS9054</name>
</gene>
<dbReference type="AlphaFoldDB" id="A0A0G4INY0"/>
<evidence type="ECO:0000313" key="2">
    <source>
        <dbReference type="EMBL" id="CEO96882.1"/>
    </source>
</evidence>
<geneLocation type="mitochondrion" evidence="3"/>
<evidence type="ECO:0000313" key="5">
    <source>
        <dbReference type="Proteomes" id="UP000290189"/>
    </source>
</evidence>
<feature type="region of interest" description="Disordered" evidence="1">
    <location>
        <begin position="186"/>
        <end position="267"/>
    </location>
</feature>
<feature type="compositionally biased region" description="Polar residues" evidence="1">
    <location>
        <begin position="220"/>
        <end position="239"/>
    </location>
</feature>
<feature type="compositionally biased region" description="Low complexity" evidence="1">
    <location>
        <begin position="126"/>
        <end position="142"/>
    </location>
</feature>
<organism evidence="2 4">
    <name type="scientific">Plasmodiophora brassicae</name>
    <name type="common">Clubroot disease agent</name>
    <dbReference type="NCBI Taxonomy" id="37360"/>
    <lineage>
        <taxon>Eukaryota</taxon>
        <taxon>Sar</taxon>
        <taxon>Rhizaria</taxon>
        <taxon>Endomyxa</taxon>
        <taxon>Phytomyxea</taxon>
        <taxon>Plasmodiophorida</taxon>
        <taxon>Plasmodiophoridae</taxon>
        <taxon>Plasmodiophora</taxon>
    </lineage>
</organism>